<proteinExistence type="predicted"/>
<feature type="domain" description="AraC-type arabinose-binding/dimerisation" evidence="2">
    <location>
        <begin position="11"/>
        <end position="106"/>
    </location>
</feature>
<evidence type="ECO:0000259" key="2">
    <source>
        <dbReference type="Pfam" id="PF02311"/>
    </source>
</evidence>
<protein>
    <recommendedName>
        <fullName evidence="2">AraC-type arabinose-binding/dimerisation domain-containing protein</fullName>
    </recommendedName>
</protein>
<dbReference type="EMBL" id="BOVJ01000039">
    <property type="protein sequence ID" value="GIQ62598.1"/>
    <property type="molecule type" value="Genomic_DNA"/>
</dbReference>
<accession>A0ABQ4N384</accession>
<sequence length="173" mass="19378">MTEKLLLAESSGGRQFLLRNGDLFCMFPGRTYYYRRPDNCSKLLMSWIVVEGPGTEELLQAAGLTPDEPCLPGRFDAAMQSALDDLFQLMRSGSGADSGEGLRHSLAMQSALLRFFFALLAKDDGARRPESRDWVRRSLRYADLHAAEGLTVEQLAAIVGMNRNYFRLRLHSA</sequence>
<reference evidence="3 4" key="1">
    <citation type="submission" date="2021-04" db="EMBL/GenBank/DDBJ databases">
        <title>Draft genome sequence of Paenibacillus cisolokensis, LC2-13A.</title>
        <authorList>
            <person name="Uke A."/>
            <person name="Chhe C."/>
            <person name="Baramee S."/>
            <person name="Kosugi A."/>
        </authorList>
    </citation>
    <scope>NUCLEOTIDE SEQUENCE [LARGE SCALE GENOMIC DNA]</scope>
    <source>
        <strain evidence="3 4">LC2-13A</strain>
    </source>
</reference>
<dbReference type="RefSeq" id="WP_213527926.1">
    <property type="nucleotide sequence ID" value="NZ_BOVJ01000039.1"/>
</dbReference>
<dbReference type="Pfam" id="PF02311">
    <property type="entry name" value="AraC_binding"/>
    <property type="match status" value="1"/>
</dbReference>
<evidence type="ECO:0000256" key="1">
    <source>
        <dbReference type="ARBA" id="ARBA00023125"/>
    </source>
</evidence>
<comment type="caution">
    <text evidence="3">The sequence shown here is derived from an EMBL/GenBank/DDBJ whole genome shotgun (WGS) entry which is preliminary data.</text>
</comment>
<keyword evidence="1" id="KW-0238">DNA-binding</keyword>
<evidence type="ECO:0000313" key="3">
    <source>
        <dbReference type="EMBL" id="GIQ62598.1"/>
    </source>
</evidence>
<dbReference type="InterPro" id="IPR037923">
    <property type="entry name" value="HTH-like"/>
</dbReference>
<dbReference type="InterPro" id="IPR003313">
    <property type="entry name" value="AraC-bd"/>
</dbReference>
<dbReference type="SUPFAM" id="SSF51215">
    <property type="entry name" value="Regulatory protein AraC"/>
    <property type="match status" value="1"/>
</dbReference>
<name>A0ABQ4N384_9BACL</name>
<keyword evidence="4" id="KW-1185">Reference proteome</keyword>
<gene>
    <name evidence="3" type="ORF">PACILC2_11660</name>
</gene>
<organism evidence="3 4">
    <name type="scientific">Paenibacillus cisolokensis</name>
    <dbReference type="NCBI Taxonomy" id="1658519"/>
    <lineage>
        <taxon>Bacteria</taxon>
        <taxon>Bacillati</taxon>
        <taxon>Bacillota</taxon>
        <taxon>Bacilli</taxon>
        <taxon>Bacillales</taxon>
        <taxon>Paenibacillaceae</taxon>
        <taxon>Paenibacillus</taxon>
    </lineage>
</organism>
<evidence type="ECO:0000313" key="4">
    <source>
        <dbReference type="Proteomes" id="UP000680304"/>
    </source>
</evidence>
<dbReference type="Proteomes" id="UP000680304">
    <property type="component" value="Unassembled WGS sequence"/>
</dbReference>